<dbReference type="UniPathway" id="UPA00664"/>
<comment type="function">
    <text evidence="7">Catalyzes the transfer of the diacylglyceryl group from phosphatidylglycerol to the sulfhydryl group of the N-terminal cysteine of a prolipoprotein, the first step in the formation of mature lipoproteins.</text>
</comment>
<feature type="transmembrane region" description="Helical" evidence="7">
    <location>
        <begin position="79"/>
        <end position="102"/>
    </location>
</feature>
<organism evidence="8 9">
    <name type="scientific">Candidatus Desantisbacteria bacterium CG07_land_8_20_14_0_80_39_15</name>
    <dbReference type="NCBI Taxonomy" id="1974549"/>
    <lineage>
        <taxon>Bacteria</taxon>
        <taxon>Candidatus Desantisiibacteriota</taxon>
    </lineage>
</organism>
<comment type="catalytic activity">
    <reaction evidence="7">
        <text>L-cysteinyl-[prolipoprotein] + a 1,2-diacyl-sn-glycero-3-phospho-(1'-sn-glycerol) = an S-1,2-diacyl-sn-glyceryl-L-cysteinyl-[prolipoprotein] + sn-glycerol 1-phosphate + H(+)</text>
        <dbReference type="Rhea" id="RHEA:56712"/>
        <dbReference type="Rhea" id="RHEA-COMP:14679"/>
        <dbReference type="Rhea" id="RHEA-COMP:14680"/>
        <dbReference type="ChEBI" id="CHEBI:15378"/>
        <dbReference type="ChEBI" id="CHEBI:29950"/>
        <dbReference type="ChEBI" id="CHEBI:57685"/>
        <dbReference type="ChEBI" id="CHEBI:64716"/>
        <dbReference type="ChEBI" id="CHEBI:140658"/>
        <dbReference type="EC" id="2.5.1.145"/>
    </reaction>
</comment>
<evidence type="ECO:0000313" key="8">
    <source>
        <dbReference type="EMBL" id="PIU50874.1"/>
    </source>
</evidence>
<dbReference type="PANTHER" id="PTHR30589">
    <property type="entry name" value="PROLIPOPROTEIN DIACYLGLYCERYL TRANSFERASE"/>
    <property type="match status" value="1"/>
</dbReference>
<feature type="transmembrane region" description="Helical" evidence="7">
    <location>
        <begin position="173"/>
        <end position="189"/>
    </location>
</feature>
<dbReference type="Proteomes" id="UP000229227">
    <property type="component" value="Unassembled WGS sequence"/>
</dbReference>
<dbReference type="AlphaFoldDB" id="A0A2M6ZEQ3"/>
<proteinExistence type="inferred from homology"/>
<comment type="subcellular location">
    <subcellularLocation>
        <location evidence="7">Cell membrane</location>
        <topology evidence="7">Multi-pass membrane protein</topology>
    </subcellularLocation>
</comment>
<keyword evidence="6 7" id="KW-0472">Membrane</keyword>
<name>A0A2M6ZEQ3_9BACT</name>
<comment type="pathway">
    <text evidence="7">Protein modification; lipoprotein biosynthesis (diacylglyceryl transfer).</text>
</comment>
<evidence type="ECO:0000256" key="7">
    <source>
        <dbReference type="HAMAP-Rule" id="MF_01147"/>
    </source>
</evidence>
<keyword evidence="5 7" id="KW-1133">Transmembrane helix</keyword>
<keyword evidence="2 7" id="KW-1003">Cell membrane</keyword>
<keyword evidence="4 7" id="KW-0812">Transmembrane</keyword>
<evidence type="ECO:0000256" key="6">
    <source>
        <dbReference type="ARBA" id="ARBA00023136"/>
    </source>
</evidence>
<keyword evidence="3 7" id="KW-0808">Transferase</keyword>
<accession>A0A2M6ZEQ3</accession>
<dbReference type="GO" id="GO:0008961">
    <property type="term" value="F:phosphatidylglycerol-prolipoprotein diacylglyceryl transferase activity"/>
    <property type="evidence" value="ECO:0007669"/>
    <property type="project" value="UniProtKB-UniRule"/>
</dbReference>
<evidence type="ECO:0000256" key="2">
    <source>
        <dbReference type="ARBA" id="ARBA00022475"/>
    </source>
</evidence>
<evidence type="ECO:0000256" key="5">
    <source>
        <dbReference type="ARBA" id="ARBA00022989"/>
    </source>
</evidence>
<dbReference type="EC" id="2.5.1.145" evidence="7"/>
<gene>
    <name evidence="7 8" type="primary">lgt</name>
    <name evidence="8" type="ORF">COS91_07415</name>
</gene>
<dbReference type="GO" id="GO:0005886">
    <property type="term" value="C:plasma membrane"/>
    <property type="evidence" value="ECO:0007669"/>
    <property type="project" value="UniProtKB-SubCell"/>
</dbReference>
<evidence type="ECO:0000313" key="9">
    <source>
        <dbReference type="Proteomes" id="UP000229227"/>
    </source>
</evidence>
<dbReference type="HAMAP" id="MF_01147">
    <property type="entry name" value="Lgt"/>
    <property type="match status" value="1"/>
</dbReference>
<reference evidence="9" key="1">
    <citation type="submission" date="2017-09" db="EMBL/GenBank/DDBJ databases">
        <title>Depth-based differentiation of microbial function through sediment-hosted aquifers and enrichment of novel symbionts in the deep terrestrial subsurface.</title>
        <authorList>
            <person name="Probst A.J."/>
            <person name="Ladd B."/>
            <person name="Jarett J.K."/>
            <person name="Geller-Mcgrath D.E."/>
            <person name="Sieber C.M.K."/>
            <person name="Emerson J.B."/>
            <person name="Anantharaman K."/>
            <person name="Thomas B.C."/>
            <person name="Malmstrom R."/>
            <person name="Stieglmeier M."/>
            <person name="Klingl A."/>
            <person name="Woyke T."/>
            <person name="Ryan C.M."/>
            <person name="Banfield J.F."/>
        </authorList>
    </citation>
    <scope>NUCLEOTIDE SEQUENCE [LARGE SCALE GENOMIC DNA]</scope>
</reference>
<dbReference type="GO" id="GO:0042158">
    <property type="term" value="P:lipoprotein biosynthetic process"/>
    <property type="evidence" value="ECO:0007669"/>
    <property type="project" value="UniProtKB-UniRule"/>
</dbReference>
<feature type="binding site" evidence="7">
    <location>
        <position position="130"/>
    </location>
    <ligand>
        <name>a 1,2-diacyl-sn-glycero-3-phospho-(1'-sn-glycerol)</name>
        <dbReference type="ChEBI" id="CHEBI:64716"/>
    </ligand>
</feature>
<sequence>MHPVLFKIGPFVIYSYGTMLSIAFIMSVLLVFVRARQNGLKEEIIISMSFYVIVAAIIGARFLYVILNLKEFLNTPLEILMIHHGGLVFYGGLLGGVLGSIFYTKRKRLPVTQILDIIAPYLALGQAIARIGCLLNGCCYGRPISVWTSCPGFIFPSDSIAGIQFPEQVLHPTQLYSSIANIGIFLLLLRWSGFKKKNGEIFAGYLLLYSVKRFFIEFLRGGSSVLFFSLTLFQLISICLGIVALVWIIGVRIIGVRS</sequence>
<dbReference type="Pfam" id="PF01790">
    <property type="entry name" value="LGT"/>
    <property type="match status" value="1"/>
</dbReference>
<evidence type="ECO:0000256" key="3">
    <source>
        <dbReference type="ARBA" id="ARBA00022679"/>
    </source>
</evidence>
<feature type="transmembrane region" description="Helical" evidence="7">
    <location>
        <begin position="12"/>
        <end position="33"/>
    </location>
</feature>
<evidence type="ECO:0000256" key="1">
    <source>
        <dbReference type="ARBA" id="ARBA00007150"/>
    </source>
</evidence>
<evidence type="ECO:0000256" key="4">
    <source>
        <dbReference type="ARBA" id="ARBA00022692"/>
    </source>
</evidence>
<dbReference type="NCBIfam" id="TIGR00544">
    <property type="entry name" value="lgt"/>
    <property type="match status" value="1"/>
</dbReference>
<comment type="similarity">
    <text evidence="1 7">Belongs to the Lgt family.</text>
</comment>
<dbReference type="EMBL" id="PEWN01000120">
    <property type="protein sequence ID" value="PIU50874.1"/>
    <property type="molecule type" value="Genomic_DNA"/>
</dbReference>
<comment type="caution">
    <text evidence="8">The sequence shown here is derived from an EMBL/GenBank/DDBJ whole genome shotgun (WGS) entry which is preliminary data.</text>
</comment>
<feature type="transmembrane region" description="Helical" evidence="7">
    <location>
        <begin position="225"/>
        <end position="249"/>
    </location>
</feature>
<protein>
    <recommendedName>
        <fullName evidence="7">Phosphatidylglycerol--prolipoprotein diacylglyceryl transferase</fullName>
        <ecNumber evidence="7">2.5.1.145</ecNumber>
    </recommendedName>
</protein>
<dbReference type="PANTHER" id="PTHR30589:SF0">
    <property type="entry name" value="PHOSPHATIDYLGLYCEROL--PROLIPOPROTEIN DIACYLGLYCERYL TRANSFERASE"/>
    <property type="match status" value="1"/>
</dbReference>
<keyword evidence="8" id="KW-0449">Lipoprotein</keyword>
<dbReference type="InterPro" id="IPR001640">
    <property type="entry name" value="Lgt"/>
</dbReference>
<feature type="transmembrane region" description="Helical" evidence="7">
    <location>
        <begin position="45"/>
        <end position="67"/>
    </location>
</feature>